<evidence type="ECO:0000256" key="2">
    <source>
        <dbReference type="ARBA" id="ARBA00010386"/>
    </source>
</evidence>
<feature type="compositionally biased region" description="Basic and acidic residues" evidence="9">
    <location>
        <begin position="279"/>
        <end position="288"/>
    </location>
</feature>
<keyword evidence="8" id="KW-0175">Coiled coil</keyword>
<evidence type="ECO:0000256" key="8">
    <source>
        <dbReference type="SAM" id="Coils"/>
    </source>
</evidence>
<feature type="compositionally biased region" description="Basic and acidic residues" evidence="9">
    <location>
        <begin position="48"/>
        <end position="58"/>
    </location>
</feature>
<dbReference type="GO" id="GO:0003676">
    <property type="term" value="F:nucleic acid binding"/>
    <property type="evidence" value="ECO:0007669"/>
    <property type="project" value="InterPro"/>
</dbReference>
<dbReference type="PANTHER" id="PTHR12707:SF0">
    <property type="entry name" value="PININ"/>
    <property type="match status" value="1"/>
</dbReference>
<evidence type="ECO:0000256" key="4">
    <source>
        <dbReference type="ARBA" id="ARBA00023015"/>
    </source>
</evidence>
<dbReference type="OrthoDB" id="330772at2759"/>
<keyword evidence="3" id="KW-0507">mRNA processing</keyword>
<feature type="compositionally biased region" description="Basic and acidic residues" evidence="9">
    <location>
        <begin position="219"/>
        <end position="248"/>
    </location>
</feature>
<evidence type="ECO:0000256" key="1">
    <source>
        <dbReference type="ARBA" id="ARBA00004123"/>
    </source>
</evidence>
<protein>
    <submittedName>
        <fullName evidence="10">Pinin</fullName>
    </submittedName>
</protein>
<keyword evidence="11" id="KW-1185">Reference proteome</keyword>
<dbReference type="PANTHER" id="PTHR12707">
    <property type="entry name" value="PINN"/>
    <property type="match status" value="1"/>
</dbReference>
<dbReference type="Pfam" id="PF01585">
    <property type="entry name" value="G-patch"/>
    <property type="match status" value="1"/>
</dbReference>
<dbReference type="GO" id="GO:0071013">
    <property type="term" value="C:catalytic step 2 spliceosome"/>
    <property type="evidence" value="ECO:0007669"/>
    <property type="project" value="TreeGrafter"/>
</dbReference>
<evidence type="ECO:0000256" key="7">
    <source>
        <dbReference type="ARBA" id="ARBA00023242"/>
    </source>
</evidence>
<sequence length="451" mass="51754">MGWEGAGLGKSEQGIQDPIKQGEVRDKQDMFKPTLQSSIVATPVPSREQQEAKTDKKTQTRNKRMFGVLLGTLQKFKENSSKEAARERKRKQIDKKLEEAAIQEREQAIRRKKELFVARREKQTKVEELERKIEIAEMLEEWEDHDRKLSKYIRTNTKPHIFYIPAKHNDYTRGLLEKTEEHVEDAIRKRRHEISEILNKPEDDARDEDEREPGNDSMVHGDDREPDVKQGVDHSDDEGNSKSRREVVFKGGRRKVILTSKRRRSESKDDEIGETNEEGNSRKVKDDEGTVEGNEGNEMEMKSEEVREEKVDRKVEAEEKQEEREGGVEMSEVNETKVKDEEKEVEGKEMEETKVETQEMPEEQRIQEEVTGGIGVNMESEGEPTKDGDNSAVTAEEAEDAPAGSEKVVKSMDSVEQTADVQETKNQPKDGGEENETESKMQVDPGQDNDE</sequence>
<keyword evidence="5" id="KW-0804">Transcription</keyword>
<dbReference type="AlphaFoldDB" id="A0A7D9EX57"/>
<comment type="subcellular location">
    <subcellularLocation>
        <location evidence="1">Nucleus</location>
    </subcellularLocation>
</comment>
<evidence type="ECO:0000256" key="5">
    <source>
        <dbReference type="ARBA" id="ARBA00023163"/>
    </source>
</evidence>
<dbReference type="Proteomes" id="UP001152795">
    <property type="component" value="Unassembled WGS sequence"/>
</dbReference>
<dbReference type="PROSITE" id="PS50174">
    <property type="entry name" value="G_PATCH"/>
    <property type="match status" value="1"/>
</dbReference>
<feature type="compositionally biased region" description="Basic and acidic residues" evidence="9">
    <location>
        <begin position="20"/>
        <end position="30"/>
    </location>
</feature>
<comment type="similarity">
    <text evidence="2">Belongs to the pinin family.</text>
</comment>
<reference evidence="10" key="1">
    <citation type="submission" date="2020-04" db="EMBL/GenBank/DDBJ databases">
        <authorList>
            <person name="Alioto T."/>
            <person name="Alioto T."/>
            <person name="Gomez Garrido J."/>
        </authorList>
    </citation>
    <scope>NUCLEOTIDE SEQUENCE</scope>
    <source>
        <strain evidence="10">A484AB</strain>
    </source>
</reference>
<evidence type="ECO:0000256" key="6">
    <source>
        <dbReference type="ARBA" id="ARBA00023187"/>
    </source>
</evidence>
<dbReference type="EMBL" id="CACRXK020009838">
    <property type="protein sequence ID" value="CAB4018073.1"/>
    <property type="molecule type" value="Genomic_DNA"/>
</dbReference>
<evidence type="ECO:0000256" key="3">
    <source>
        <dbReference type="ARBA" id="ARBA00022664"/>
    </source>
</evidence>
<dbReference type="InterPro" id="IPR039853">
    <property type="entry name" value="Pinin"/>
</dbReference>
<dbReference type="GO" id="GO:0008380">
    <property type="term" value="P:RNA splicing"/>
    <property type="evidence" value="ECO:0007669"/>
    <property type="project" value="UniProtKB-KW"/>
</dbReference>
<feature type="compositionally biased region" description="Basic and acidic residues" evidence="9">
    <location>
        <begin position="334"/>
        <end position="368"/>
    </location>
</feature>
<feature type="region of interest" description="Disordered" evidence="9">
    <location>
        <begin position="191"/>
        <end position="451"/>
    </location>
</feature>
<dbReference type="GO" id="GO:0006397">
    <property type="term" value="P:mRNA processing"/>
    <property type="evidence" value="ECO:0007669"/>
    <property type="project" value="UniProtKB-KW"/>
</dbReference>
<gene>
    <name evidence="10" type="ORF">PACLA_8A020645</name>
</gene>
<comment type="caution">
    <text evidence="10">The sequence shown here is derived from an EMBL/GenBank/DDBJ whole genome shotgun (WGS) entry which is preliminary data.</text>
</comment>
<feature type="compositionally biased region" description="Basic and acidic residues" evidence="9">
    <location>
        <begin position="422"/>
        <end position="441"/>
    </location>
</feature>
<feature type="compositionally biased region" description="Basic and acidic residues" evidence="9">
    <location>
        <begin position="191"/>
        <end position="203"/>
    </location>
</feature>
<organism evidence="10 11">
    <name type="scientific">Paramuricea clavata</name>
    <name type="common">Red gorgonian</name>
    <name type="synonym">Violescent sea-whip</name>
    <dbReference type="NCBI Taxonomy" id="317549"/>
    <lineage>
        <taxon>Eukaryota</taxon>
        <taxon>Metazoa</taxon>
        <taxon>Cnidaria</taxon>
        <taxon>Anthozoa</taxon>
        <taxon>Octocorallia</taxon>
        <taxon>Malacalcyonacea</taxon>
        <taxon>Plexauridae</taxon>
        <taxon>Paramuricea</taxon>
    </lineage>
</organism>
<feature type="compositionally biased region" description="Basic residues" evidence="9">
    <location>
        <begin position="251"/>
        <end position="265"/>
    </location>
</feature>
<keyword evidence="4" id="KW-0805">Transcription regulation</keyword>
<evidence type="ECO:0000313" key="10">
    <source>
        <dbReference type="EMBL" id="CAB4018073.1"/>
    </source>
</evidence>
<accession>A0A7D9EX57</accession>
<keyword evidence="6" id="KW-0508">mRNA splicing</keyword>
<feature type="compositionally biased region" description="Acidic residues" evidence="9">
    <location>
        <begin position="268"/>
        <end position="277"/>
    </location>
</feature>
<evidence type="ECO:0000313" key="11">
    <source>
        <dbReference type="Proteomes" id="UP001152795"/>
    </source>
</evidence>
<proteinExistence type="inferred from homology"/>
<feature type="coiled-coil region" evidence="8">
    <location>
        <begin position="86"/>
        <end position="139"/>
    </location>
</feature>
<dbReference type="InterPro" id="IPR006786">
    <property type="entry name" value="Pinin_SDK_MemA"/>
</dbReference>
<feature type="region of interest" description="Disordered" evidence="9">
    <location>
        <begin position="1"/>
        <end position="63"/>
    </location>
</feature>
<dbReference type="InterPro" id="IPR000467">
    <property type="entry name" value="G_patch_dom"/>
</dbReference>
<dbReference type="Pfam" id="PF04696">
    <property type="entry name" value="Pinin_SDK_memA"/>
    <property type="match status" value="1"/>
</dbReference>
<name>A0A7D9EX57_PARCT</name>
<feature type="compositionally biased region" description="Basic and acidic residues" evidence="9">
    <location>
        <begin position="299"/>
        <end position="327"/>
    </location>
</feature>
<evidence type="ECO:0000256" key="9">
    <source>
        <dbReference type="SAM" id="MobiDB-lite"/>
    </source>
</evidence>
<keyword evidence="7" id="KW-0539">Nucleus</keyword>